<sequence length="714" mass="79558">MAGKRNRKDSDRSAGSGCSSGVPPGDDSPCGGACSSSSSGSVGSDSGDTLMRTCCFPMGCPFGEDAEAPEHLMVKVICTYDACPTSQFMHSECFTHWEDGLLSYLRSHGRARSWSDKQRRQNLWTKKGYDLAYRACVCKCKHGHLRKDLDWNPQSPSGASEQDLNNKKKNRKKHKDLPSLGSGVGLNGNFNRTKSKPIPNSKDARMRHSSTSSTPSVDQGYLSASPNTTEMGPAVFSPPSTQRSVFPFHNFPQSRTSNGLHLPSTSPLLEIPDDGSSPQSQLSPTSMDPPFTSPLSGFTPPTSPDEGLVQKPMERRNNQLSDVYENEIRRLFPSAGDVPSHPASDIQAMTTLIDNLRRRTRSTPGHSPYNETFASDQYVTNGMAQLNLCPDAPNTPYSEPHPLTYSMSFPPSAPRNAMTAFGNQGNQNLSSLGNGMTSSYADIINQEQRNAQLMLALRQKEQREIEKRELNKYILSMMTSEENKPQVIKIPHENGRQRSHTEIRLVPMRSTAFSKRYDFSLFEGVLSRSHVNPYHIKMEGEGYGSDDLRNFILASLSKAKCSQMNCVMCGVDLPVYDHFPLVDGTMFLSTERNERSTRNCFKIKVDSKCEYVHAVCMRCLEGLHNIVCRLCNTRWEGLHHQLGTLYMYDIFAASPCCQHRLCCKHCGGVIVNIRRGLTYFSDYSSQKTCPHCSARDYHFVRPVSTFQLMGLVFS</sequence>
<dbReference type="InterPro" id="IPR026066">
    <property type="entry name" value="Headcase"/>
</dbReference>
<feature type="region of interest" description="Disordered" evidence="1">
    <location>
        <begin position="1"/>
        <end position="32"/>
    </location>
</feature>
<dbReference type="Proteomes" id="UP001642483">
    <property type="component" value="Unassembled WGS sequence"/>
</dbReference>
<name>A0ABP0EUU8_CLALP</name>
<dbReference type="PANTHER" id="PTHR13425:SF3">
    <property type="entry name" value="HEADCASE PROTEIN HOMOLOG"/>
    <property type="match status" value="1"/>
</dbReference>
<evidence type="ECO:0000313" key="4">
    <source>
        <dbReference type="EMBL" id="CAK8671125.1"/>
    </source>
</evidence>
<evidence type="ECO:0000259" key="3">
    <source>
        <dbReference type="Pfam" id="PF16002"/>
    </source>
</evidence>
<feature type="compositionally biased region" description="Polar residues" evidence="1">
    <location>
        <begin position="276"/>
        <end position="286"/>
    </location>
</feature>
<feature type="compositionally biased region" description="Polar residues" evidence="1">
    <location>
        <begin position="209"/>
        <end position="230"/>
    </location>
</feature>
<comment type="caution">
    <text evidence="4">The sequence shown here is derived from an EMBL/GenBank/DDBJ whole genome shotgun (WGS) entry which is preliminary data.</text>
</comment>
<evidence type="ECO:0008006" key="6">
    <source>
        <dbReference type="Google" id="ProtNLM"/>
    </source>
</evidence>
<organism evidence="4 5">
    <name type="scientific">Clavelina lepadiformis</name>
    <name type="common">Light-bulb sea squirt</name>
    <name type="synonym">Ascidia lepadiformis</name>
    <dbReference type="NCBI Taxonomy" id="159417"/>
    <lineage>
        <taxon>Eukaryota</taxon>
        <taxon>Metazoa</taxon>
        <taxon>Chordata</taxon>
        <taxon>Tunicata</taxon>
        <taxon>Ascidiacea</taxon>
        <taxon>Aplousobranchia</taxon>
        <taxon>Clavelinidae</taxon>
        <taxon>Clavelina</taxon>
    </lineage>
</organism>
<reference evidence="4 5" key="1">
    <citation type="submission" date="2024-02" db="EMBL/GenBank/DDBJ databases">
        <authorList>
            <person name="Daric V."/>
            <person name="Darras S."/>
        </authorList>
    </citation>
    <scope>NUCLEOTIDE SEQUENCE [LARGE SCALE GENOMIC DNA]</scope>
</reference>
<dbReference type="Pfam" id="PF16002">
    <property type="entry name" value="Headcase"/>
    <property type="match status" value="1"/>
</dbReference>
<evidence type="ECO:0000256" key="1">
    <source>
        <dbReference type="SAM" id="MobiDB-lite"/>
    </source>
</evidence>
<dbReference type="EMBL" id="CAWYQH010000001">
    <property type="protein sequence ID" value="CAK8671125.1"/>
    <property type="molecule type" value="Genomic_DNA"/>
</dbReference>
<dbReference type="InterPro" id="IPR031947">
    <property type="entry name" value="Headcase_mid"/>
</dbReference>
<feature type="compositionally biased region" description="Polar residues" evidence="1">
    <location>
        <begin position="152"/>
        <end position="163"/>
    </location>
</feature>
<proteinExistence type="predicted"/>
<feature type="domain" description="Headcase N-terminal" evidence="2">
    <location>
        <begin position="54"/>
        <end position="151"/>
    </location>
</feature>
<gene>
    <name evidence="4" type="ORF">CVLEPA_LOCUS144</name>
</gene>
<accession>A0ABP0EUU8</accession>
<feature type="domain" description="Headcase middle" evidence="3">
    <location>
        <begin position="510"/>
        <end position="702"/>
    </location>
</feature>
<feature type="compositionally biased region" description="Polar residues" evidence="1">
    <location>
        <begin position="251"/>
        <end position="267"/>
    </location>
</feature>
<dbReference type="Pfam" id="PF15353">
    <property type="entry name" value="HECA_N"/>
    <property type="match status" value="1"/>
</dbReference>
<protein>
    <recommendedName>
        <fullName evidence="6">Headcase protein</fullName>
    </recommendedName>
</protein>
<feature type="region of interest" description="Disordered" evidence="1">
    <location>
        <begin position="149"/>
        <end position="316"/>
    </location>
</feature>
<keyword evidence="5" id="KW-1185">Reference proteome</keyword>
<dbReference type="InterPro" id="IPR054537">
    <property type="entry name" value="HECA_N"/>
</dbReference>
<evidence type="ECO:0000313" key="5">
    <source>
        <dbReference type="Proteomes" id="UP001642483"/>
    </source>
</evidence>
<dbReference type="PANTHER" id="PTHR13425">
    <property type="entry name" value="HEADCASE PROTEIN"/>
    <property type="match status" value="1"/>
</dbReference>
<evidence type="ECO:0000259" key="2">
    <source>
        <dbReference type="Pfam" id="PF15353"/>
    </source>
</evidence>